<dbReference type="Proteomes" id="UP000821837">
    <property type="component" value="Unassembled WGS sequence"/>
</dbReference>
<gene>
    <name evidence="1" type="ORF">HPB52_008763</name>
</gene>
<reference evidence="1" key="2">
    <citation type="submission" date="2021-09" db="EMBL/GenBank/DDBJ databases">
        <authorList>
            <person name="Jia N."/>
            <person name="Wang J."/>
            <person name="Shi W."/>
            <person name="Du L."/>
            <person name="Sun Y."/>
            <person name="Zhan W."/>
            <person name="Jiang J."/>
            <person name="Wang Q."/>
            <person name="Zhang B."/>
            <person name="Ji P."/>
            <person name="Sakyi L.B."/>
            <person name="Cui X."/>
            <person name="Yuan T."/>
            <person name="Jiang B."/>
            <person name="Yang W."/>
            <person name="Lam T.T.-Y."/>
            <person name="Chang Q."/>
            <person name="Ding S."/>
            <person name="Wang X."/>
            <person name="Zhu J."/>
            <person name="Ruan X."/>
            <person name="Zhao L."/>
            <person name="Wei J."/>
            <person name="Que T."/>
            <person name="Du C."/>
            <person name="Cheng J."/>
            <person name="Dai P."/>
            <person name="Han X."/>
            <person name="Huang E."/>
            <person name="Gao Y."/>
            <person name="Liu J."/>
            <person name="Shao H."/>
            <person name="Ye R."/>
            <person name="Li L."/>
            <person name="Wei W."/>
            <person name="Wang X."/>
            <person name="Wang C."/>
            <person name="Huo Q."/>
            <person name="Li W."/>
            <person name="Guo W."/>
            <person name="Chen H."/>
            <person name="Chen S."/>
            <person name="Zhou L."/>
            <person name="Zhou L."/>
            <person name="Ni X."/>
            <person name="Tian J."/>
            <person name="Zhou Y."/>
            <person name="Sheng Y."/>
            <person name="Liu T."/>
            <person name="Pan Y."/>
            <person name="Xia L."/>
            <person name="Li J."/>
            <person name="Zhao F."/>
            <person name="Cao W."/>
        </authorList>
    </citation>
    <scope>NUCLEOTIDE SEQUENCE</scope>
    <source>
        <strain evidence="1">Rsan-2018</strain>
        <tissue evidence="1">Larvae</tissue>
    </source>
</reference>
<sequence>MSSINKSANIRLPLEKTVTFLKDSGLFLLPAEEEGGFAVLPKGEYLTKAQEAIGSSFDKCSNVCLNKSDLRALIRNIIREELQKQEQRQSTAASTPSPPFDLRSLVKQELAAITSPTAPVAPPARRIPTYAAMAAMTTPTP</sequence>
<comment type="caution">
    <text evidence="1">The sequence shown here is derived from an EMBL/GenBank/DDBJ whole genome shotgun (WGS) entry which is preliminary data.</text>
</comment>
<evidence type="ECO:0000313" key="1">
    <source>
        <dbReference type="EMBL" id="KAH7956381.1"/>
    </source>
</evidence>
<dbReference type="EMBL" id="JABSTV010001250">
    <property type="protein sequence ID" value="KAH7956381.1"/>
    <property type="molecule type" value="Genomic_DNA"/>
</dbReference>
<proteinExistence type="predicted"/>
<reference evidence="1" key="1">
    <citation type="journal article" date="2020" name="Cell">
        <title>Large-Scale Comparative Analyses of Tick Genomes Elucidate Their Genetic Diversity and Vector Capacities.</title>
        <authorList>
            <consortium name="Tick Genome and Microbiome Consortium (TIGMIC)"/>
            <person name="Jia N."/>
            <person name="Wang J."/>
            <person name="Shi W."/>
            <person name="Du L."/>
            <person name="Sun Y."/>
            <person name="Zhan W."/>
            <person name="Jiang J.F."/>
            <person name="Wang Q."/>
            <person name="Zhang B."/>
            <person name="Ji P."/>
            <person name="Bell-Sakyi L."/>
            <person name="Cui X.M."/>
            <person name="Yuan T.T."/>
            <person name="Jiang B.G."/>
            <person name="Yang W.F."/>
            <person name="Lam T.T."/>
            <person name="Chang Q.C."/>
            <person name="Ding S.J."/>
            <person name="Wang X.J."/>
            <person name="Zhu J.G."/>
            <person name="Ruan X.D."/>
            <person name="Zhao L."/>
            <person name="Wei J.T."/>
            <person name="Ye R.Z."/>
            <person name="Que T.C."/>
            <person name="Du C.H."/>
            <person name="Zhou Y.H."/>
            <person name="Cheng J.X."/>
            <person name="Dai P.F."/>
            <person name="Guo W.B."/>
            <person name="Han X.H."/>
            <person name="Huang E.J."/>
            <person name="Li L.F."/>
            <person name="Wei W."/>
            <person name="Gao Y.C."/>
            <person name="Liu J.Z."/>
            <person name="Shao H.Z."/>
            <person name="Wang X."/>
            <person name="Wang C.C."/>
            <person name="Yang T.C."/>
            <person name="Huo Q.B."/>
            <person name="Li W."/>
            <person name="Chen H.Y."/>
            <person name="Chen S.E."/>
            <person name="Zhou L.G."/>
            <person name="Ni X.B."/>
            <person name="Tian J.H."/>
            <person name="Sheng Y."/>
            <person name="Liu T."/>
            <person name="Pan Y.S."/>
            <person name="Xia L.Y."/>
            <person name="Li J."/>
            <person name="Zhao F."/>
            <person name="Cao W.C."/>
        </authorList>
    </citation>
    <scope>NUCLEOTIDE SEQUENCE</scope>
    <source>
        <strain evidence="1">Rsan-2018</strain>
    </source>
</reference>
<name>A0A9D4PVE6_RHISA</name>
<evidence type="ECO:0000313" key="2">
    <source>
        <dbReference type="Proteomes" id="UP000821837"/>
    </source>
</evidence>
<keyword evidence="2" id="KW-1185">Reference proteome</keyword>
<dbReference type="AlphaFoldDB" id="A0A9D4PVE6"/>
<protein>
    <submittedName>
        <fullName evidence="1">Uncharacterized protein</fullName>
    </submittedName>
</protein>
<accession>A0A9D4PVE6</accession>
<dbReference type="VEuPathDB" id="VectorBase:RSAN_028615"/>
<organism evidence="1 2">
    <name type="scientific">Rhipicephalus sanguineus</name>
    <name type="common">Brown dog tick</name>
    <name type="synonym">Ixodes sanguineus</name>
    <dbReference type="NCBI Taxonomy" id="34632"/>
    <lineage>
        <taxon>Eukaryota</taxon>
        <taxon>Metazoa</taxon>
        <taxon>Ecdysozoa</taxon>
        <taxon>Arthropoda</taxon>
        <taxon>Chelicerata</taxon>
        <taxon>Arachnida</taxon>
        <taxon>Acari</taxon>
        <taxon>Parasitiformes</taxon>
        <taxon>Ixodida</taxon>
        <taxon>Ixodoidea</taxon>
        <taxon>Ixodidae</taxon>
        <taxon>Rhipicephalinae</taxon>
        <taxon>Rhipicephalus</taxon>
        <taxon>Rhipicephalus</taxon>
    </lineage>
</organism>